<dbReference type="RefSeq" id="WP_182531958.1">
    <property type="nucleotide sequence ID" value="NZ_JACGXL010000005.1"/>
</dbReference>
<dbReference type="Proteomes" id="UP000550401">
    <property type="component" value="Unassembled WGS sequence"/>
</dbReference>
<gene>
    <name evidence="1" type="ORF">FHW12_003149</name>
</gene>
<accession>A0A839F1Q3</accession>
<name>A0A839F1Q3_9GAMM</name>
<proteinExistence type="predicted"/>
<organism evidence="1 2">
    <name type="scientific">Dokdonella fugitiva</name>
    <dbReference type="NCBI Taxonomy" id="328517"/>
    <lineage>
        <taxon>Bacteria</taxon>
        <taxon>Pseudomonadati</taxon>
        <taxon>Pseudomonadota</taxon>
        <taxon>Gammaproteobacteria</taxon>
        <taxon>Lysobacterales</taxon>
        <taxon>Rhodanobacteraceae</taxon>
        <taxon>Dokdonella</taxon>
    </lineage>
</organism>
<dbReference type="AlphaFoldDB" id="A0A839F1Q3"/>
<keyword evidence="2" id="KW-1185">Reference proteome</keyword>
<evidence type="ECO:0000313" key="2">
    <source>
        <dbReference type="Proteomes" id="UP000550401"/>
    </source>
</evidence>
<evidence type="ECO:0000313" key="1">
    <source>
        <dbReference type="EMBL" id="MBA8888913.1"/>
    </source>
</evidence>
<comment type="caution">
    <text evidence="1">The sequence shown here is derived from an EMBL/GenBank/DDBJ whole genome shotgun (WGS) entry which is preliminary data.</text>
</comment>
<protein>
    <submittedName>
        <fullName evidence="1">Uncharacterized protein</fullName>
    </submittedName>
</protein>
<reference evidence="1 2" key="1">
    <citation type="submission" date="2020-07" db="EMBL/GenBank/DDBJ databases">
        <title>Genomic Encyclopedia of Type Strains, Phase IV (KMG-V): Genome sequencing to study the core and pangenomes of soil and plant-associated prokaryotes.</title>
        <authorList>
            <person name="Whitman W."/>
        </authorList>
    </citation>
    <scope>NUCLEOTIDE SEQUENCE [LARGE SCALE GENOMIC DNA]</scope>
    <source>
        <strain evidence="1 2">RH2WT43</strain>
    </source>
</reference>
<sequence length="95" mass="11135">MKPFRISPKVTEKLREKHDVSHEEIWQCFLNREGPSFRDSREKHATNPPSLWFVAPTDKGRVLKVVYIEYPTYYAIKSAFEPKDGSDKLYAELCS</sequence>
<dbReference type="EMBL" id="JACGXL010000005">
    <property type="protein sequence ID" value="MBA8888913.1"/>
    <property type="molecule type" value="Genomic_DNA"/>
</dbReference>